<dbReference type="PROSITE" id="PS00845">
    <property type="entry name" value="CAP_GLY_1"/>
    <property type="match status" value="1"/>
</dbReference>
<keyword evidence="2" id="KW-0472">Membrane</keyword>
<evidence type="ECO:0000259" key="3">
    <source>
        <dbReference type="PROSITE" id="PS50245"/>
    </source>
</evidence>
<keyword evidence="2" id="KW-1133">Transmembrane helix</keyword>
<name>X6N7B7_RETFI</name>
<keyword evidence="5" id="KW-1185">Reference proteome</keyword>
<dbReference type="SUPFAM" id="SSF74924">
    <property type="entry name" value="Cap-Gly domain"/>
    <property type="match status" value="1"/>
</dbReference>
<dbReference type="EMBL" id="ASPP01011854">
    <property type="protein sequence ID" value="ETO21207.1"/>
    <property type="molecule type" value="Genomic_DNA"/>
</dbReference>
<feature type="transmembrane region" description="Helical" evidence="2">
    <location>
        <begin position="284"/>
        <end position="302"/>
    </location>
</feature>
<keyword evidence="2" id="KW-0812">Transmembrane</keyword>
<accession>X6N7B7</accession>
<feature type="region of interest" description="Disordered" evidence="1">
    <location>
        <begin position="244"/>
        <end position="276"/>
    </location>
</feature>
<dbReference type="PROSITE" id="PS50245">
    <property type="entry name" value="CAP_GLY_2"/>
    <property type="match status" value="1"/>
</dbReference>
<feature type="compositionally biased region" description="Basic and acidic residues" evidence="1">
    <location>
        <begin position="117"/>
        <end position="138"/>
    </location>
</feature>
<feature type="compositionally biased region" description="Basic and acidic residues" evidence="1">
    <location>
        <begin position="216"/>
        <end position="233"/>
    </location>
</feature>
<proteinExistence type="predicted"/>
<dbReference type="Gene3D" id="2.30.30.190">
    <property type="entry name" value="CAP Gly-rich-like domain"/>
    <property type="match status" value="1"/>
</dbReference>
<dbReference type="InterPro" id="IPR036859">
    <property type="entry name" value="CAP-Gly_dom_sf"/>
</dbReference>
<evidence type="ECO:0000313" key="4">
    <source>
        <dbReference type="EMBL" id="ETO21207.1"/>
    </source>
</evidence>
<dbReference type="SMART" id="SM01052">
    <property type="entry name" value="CAP_GLY"/>
    <property type="match status" value="1"/>
</dbReference>
<feature type="region of interest" description="Disordered" evidence="1">
    <location>
        <begin position="114"/>
        <end position="148"/>
    </location>
</feature>
<feature type="compositionally biased region" description="Basic residues" evidence="1">
    <location>
        <begin position="251"/>
        <end position="261"/>
    </location>
</feature>
<dbReference type="OrthoDB" id="2130750at2759"/>
<feature type="domain" description="CAP-Gly" evidence="3">
    <location>
        <begin position="25"/>
        <end position="70"/>
    </location>
</feature>
<evidence type="ECO:0000256" key="2">
    <source>
        <dbReference type="SAM" id="Phobius"/>
    </source>
</evidence>
<evidence type="ECO:0000313" key="5">
    <source>
        <dbReference type="Proteomes" id="UP000023152"/>
    </source>
</evidence>
<gene>
    <name evidence="4" type="ORF">RFI_15996</name>
</gene>
<protein>
    <recommendedName>
        <fullName evidence="3">CAP-Gly domain-containing protein</fullName>
    </recommendedName>
</protein>
<sequence>MFLDELTTFFANLLVKQEYTEPINIKVKFAEGTWYGIELTKGVGKNKGSVDGHEYFVCENKQGNNGLFVRIQRIRCRLNNHNKHLSLTNAYGNIMEEVYKPKLSCFLQKQPSFTRSRSAERKPGPREISRNTEYKGIDDDNPELQTSLHGQQNNSFLEDRPLSPMSVSRGVLAKYKKERERENFVMLLFALKIKNKKKKKEGPLEIGRSNYEGIKYEEPPQNRKRSFLEERPLTRSRSCTFKGNELDRISKKTGPRSHSKSKTTQNSPHPRHDKKRLSVTRSHGYVCISLFYLYYAYLIFLFD</sequence>
<dbReference type="AlphaFoldDB" id="X6N7B7"/>
<evidence type="ECO:0000256" key="1">
    <source>
        <dbReference type="SAM" id="MobiDB-lite"/>
    </source>
</evidence>
<dbReference type="InterPro" id="IPR000938">
    <property type="entry name" value="CAP-Gly_domain"/>
</dbReference>
<reference evidence="4 5" key="1">
    <citation type="journal article" date="2013" name="Curr. Biol.">
        <title>The Genome of the Foraminiferan Reticulomyxa filosa.</title>
        <authorList>
            <person name="Glockner G."/>
            <person name="Hulsmann N."/>
            <person name="Schleicher M."/>
            <person name="Noegel A.A."/>
            <person name="Eichinger L."/>
            <person name="Gallinger C."/>
            <person name="Pawlowski J."/>
            <person name="Sierra R."/>
            <person name="Euteneuer U."/>
            <person name="Pillet L."/>
            <person name="Moustafa A."/>
            <person name="Platzer M."/>
            <person name="Groth M."/>
            <person name="Szafranski K."/>
            <person name="Schliwa M."/>
        </authorList>
    </citation>
    <scope>NUCLEOTIDE SEQUENCE [LARGE SCALE GENOMIC DNA]</scope>
</reference>
<dbReference type="Proteomes" id="UP000023152">
    <property type="component" value="Unassembled WGS sequence"/>
</dbReference>
<feature type="region of interest" description="Disordered" evidence="1">
    <location>
        <begin position="216"/>
        <end position="235"/>
    </location>
</feature>
<dbReference type="Pfam" id="PF01302">
    <property type="entry name" value="CAP_GLY"/>
    <property type="match status" value="1"/>
</dbReference>
<organism evidence="4 5">
    <name type="scientific">Reticulomyxa filosa</name>
    <dbReference type="NCBI Taxonomy" id="46433"/>
    <lineage>
        <taxon>Eukaryota</taxon>
        <taxon>Sar</taxon>
        <taxon>Rhizaria</taxon>
        <taxon>Retaria</taxon>
        <taxon>Foraminifera</taxon>
        <taxon>Monothalamids</taxon>
        <taxon>Reticulomyxidae</taxon>
        <taxon>Reticulomyxa</taxon>
    </lineage>
</organism>
<comment type="caution">
    <text evidence="4">The sequence shown here is derived from an EMBL/GenBank/DDBJ whole genome shotgun (WGS) entry which is preliminary data.</text>
</comment>